<reference evidence="2" key="2">
    <citation type="submission" date="2021-04" db="EMBL/GenBank/DDBJ databases">
        <title>Genome-wide patterns of bracovirus chromosomal integration into multiple host tissues during parasitism.</title>
        <authorList>
            <person name="Chebbi M.A.C."/>
        </authorList>
    </citation>
    <scope>NUCLEOTIDE SEQUENCE</scope>
    <source>
        <tissue evidence="2">Whole body</tissue>
    </source>
</reference>
<feature type="chain" id="PRO_5035200596" evidence="1">
    <location>
        <begin position="18"/>
        <end position="155"/>
    </location>
</feature>
<gene>
    <name evidence="2" type="ORF">G9C98_008334</name>
</gene>
<evidence type="ECO:0000256" key="1">
    <source>
        <dbReference type="SAM" id="SignalP"/>
    </source>
</evidence>
<keyword evidence="3" id="KW-1185">Reference proteome</keyword>
<dbReference type="AlphaFoldDB" id="A0A8J5QJ01"/>
<evidence type="ECO:0000313" key="3">
    <source>
        <dbReference type="Proteomes" id="UP000729913"/>
    </source>
</evidence>
<protein>
    <submittedName>
        <fullName evidence="2">Uncharacterized protein</fullName>
    </submittedName>
</protein>
<dbReference type="EMBL" id="JAAOIC020000072">
    <property type="protein sequence ID" value="KAG8033853.1"/>
    <property type="molecule type" value="Genomic_DNA"/>
</dbReference>
<sequence length="155" mass="16872">MIVKALILATFCVAASYQQGFSAISTCSGLTEPANLYILNCGTGVCNFYKGSYILARWDVQAKNYTTLLRPSAHLIVSFGGKFRFYDIAEDQLSSSLITGQNLPLQAGSVATVNFQMPVPYGAVFNIPFQITITISDQLGHVVSCFTAYSIVKNY</sequence>
<accession>A0A8J5QJ01</accession>
<evidence type="ECO:0000313" key="2">
    <source>
        <dbReference type="EMBL" id="KAG8033853.1"/>
    </source>
</evidence>
<feature type="signal peptide" evidence="1">
    <location>
        <begin position="1"/>
        <end position="17"/>
    </location>
</feature>
<dbReference type="Proteomes" id="UP000729913">
    <property type="component" value="Unassembled WGS sequence"/>
</dbReference>
<name>A0A8J5QJ01_9HYME</name>
<proteinExistence type="predicted"/>
<organism evidence="2 3">
    <name type="scientific">Cotesia typhae</name>
    <dbReference type="NCBI Taxonomy" id="2053667"/>
    <lineage>
        <taxon>Eukaryota</taxon>
        <taxon>Metazoa</taxon>
        <taxon>Ecdysozoa</taxon>
        <taxon>Arthropoda</taxon>
        <taxon>Hexapoda</taxon>
        <taxon>Insecta</taxon>
        <taxon>Pterygota</taxon>
        <taxon>Neoptera</taxon>
        <taxon>Endopterygota</taxon>
        <taxon>Hymenoptera</taxon>
        <taxon>Apocrita</taxon>
        <taxon>Ichneumonoidea</taxon>
        <taxon>Braconidae</taxon>
        <taxon>Microgastrinae</taxon>
        <taxon>Cotesia</taxon>
    </lineage>
</organism>
<comment type="caution">
    <text evidence="2">The sequence shown here is derived from an EMBL/GenBank/DDBJ whole genome shotgun (WGS) entry which is preliminary data.</text>
</comment>
<keyword evidence="1" id="KW-0732">Signal</keyword>
<reference evidence="2" key="1">
    <citation type="submission" date="2020-03" db="EMBL/GenBank/DDBJ databases">
        <authorList>
            <person name="Chebbi M.A."/>
            <person name="Drezen J.M."/>
        </authorList>
    </citation>
    <scope>NUCLEOTIDE SEQUENCE</scope>
    <source>
        <tissue evidence="2">Whole body</tissue>
    </source>
</reference>
<dbReference type="OrthoDB" id="10430947at2759"/>